<gene>
    <name evidence="3" type="ORF">Anas_05570</name>
</gene>
<evidence type="ECO:0000256" key="2">
    <source>
        <dbReference type="SAM" id="Phobius"/>
    </source>
</evidence>
<keyword evidence="2" id="KW-0472">Membrane</keyword>
<proteinExistence type="predicted"/>
<organism evidence="3 4">
    <name type="scientific">Armadillidium nasatum</name>
    <dbReference type="NCBI Taxonomy" id="96803"/>
    <lineage>
        <taxon>Eukaryota</taxon>
        <taxon>Metazoa</taxon>
        <taxon>Ecdysozoa</taxon>
        <taxon>Arthropoda</taxon>
        <taxon>Crustacea</taxon>
        <taxon>Multicrustacea</taxon>
        <taxon>Malacostraca</taxon>
        <taxon>Eumalacostraca</taxon>
        <taxon>Peracarida</taxon>
        <taxon>Isopoda</taxon>
        <taxon>Oniscidea</taxon>
        <taxon>Crinocheta</taxon>
        <taxon>Armadillidiidae</taxon>
        <taxon>Armadillidium</taxon>
    </lineage>
</organism>
<accession>A0A5N5SMS1</accession>
<keyword evidence="4" id="KW-1185">Reference proteome</keyword>
<feature type="non-terminal residue" evidence="3">
    <location>
        <position position="1"/>
    </location>
</feature>
<reference evidence="3 4" key="1">
    <citation type="journal article" date="2019" name="PLoS Biol.">
        <title>Sex chromosomes control vertical transmission of feminizing Wolbachia symbionts in an isopod.</title>
        <authorList>
            <person name="Becking T."/>
            <person name="Chebbi M.A."/>
            <person name="Giraud I."/>
            <person name="Moumen B."/>
            <person name="Laverre T."/>
            <person name="Caubet Y."/>
            <person name="Peccoud J."/>
            <person name="Gilbert C."/>
            <person name="Cordaux R."/>
        </authorList>
    </citation>
    <scope>NUCLEOTIDE SEQUENCE [LARGE SCALE GENOMIC DNA]</scope>
    <source>
        <strain evidence="3">ANa2</strain>
        <tissue evidence="3">Whole body excluding digestive tract and cuticle</tissue>
    </source>
</reference>
<feature type="compositionally biased region" description="Polar residues" evidence="1">
    <location>
        <begin position="31"/>
        <end position="52"/>
    </location>
</feature>
<dbReference type="AlphaFoldDB" id="A0A5N5SMS1"/>
<sequence length="151" mass="16738">PTTSSINVIDSISNKDYQSFNKSRRNHNLTEDSTVTNAPKISSYNDSGFQSSTDDEGLFQESISERTTSSINFTKKINISTLSSTSPDISMGGVKINPVEKKDNTVLICGIALSCIASIVVVSCLIYFCYQKRKKLTSHQIEMMSMRFDDV</sequence>
<evidence type="ECO:0000313" key="4">
    <source>
        <dbReference type="Proteomes" id="UP000326759"/>
    </source>
</evidence>
<comment type="caution">
    <text evidence="3">The sequence shown here is derived from an EMBL/GenBank/DDBJ whole genome shotgun (WGS) entry which is preliminary data.</text>
</comment>
<evidence type="ECO:0000256" key="1">
    <source>
        <dbReference type="SAM" id="MobiDB-lite"/>
    </source>
</evidence>
<feature type="region of interest" description="Disordered" evidence="1">
    <location>
        <begin position="20"/>
        <end position="57"/>
    </location>
</feature>
<evidence type="ECO:0000313" key="3">
    <source>
        <dbReference type="EMBL" id="KAB7495257.1"/>
    </source>
</evidence>
<keyword evidence="2" id="KW-0812">Transmembrane</keyword>
<dbReference type="Proteomes" id="UP000326759">
    <property type="component" value="Unassembled WGS sequence"/>
</dbReference>
<name>A0A5N5SMS1_9CRUS</name>
<dbReference type="EMBL" id="SEYY01022851">
    <property type="protein sequence ID" value="KAB7495257.1"/>
    <property type="molecule type" value="Genomic_DNA"/>
</dbReference>
<feature type="transmembrane region" description="Helical" evidence="2">
    <location>
        <begin position="105"/>
        <end position="130"/>
    </location>
</feature>
<keyword evidence="2" id="KW-1133">Transmembrane helix</keyword>
<protein>
    <submittedName>
        <fullName evidence="3">Uncharacterized protein</fullName>
    </submittedName>
</protein>